<dbReference type="PANTHER" id="PTHR42780">
    <property type="entry name" value="SOLEUCYL-TRNA SYNTHETASE"/>
    <property type="match status" value="1"/>
</dbReference>
<evidence type="ECO:0000256" key="4">
    <source>
        <dbReference type="ARBA" id="ARBA00011245"/>
    </source>
</evidence>
<comment type="similarity">
    <text evidence="3 15">Belongs to the class-I aminoacyl-tRNA synthetase family. IleS type 2 subfamily.</text>
</comment>
<comment type="catalytic activity">
    <reaction evidence="14 15">
        <text>tRNA(Ile) + L-isoleucine + ATP = L-isoleucyl-tRNA(Ile) + AMP + diphosphate</text>
        <dbReference type="Rhea" id="RHEA:11060"/>
        <dbReference type="Rhea" id="RHEA-COMP:9666"/>
        <dbReference type="Rhea" id="RHEA-COMP:9695"/>
        <dbReference type="ChEBI" id="CHEBI:30616"/>
        <dbReference type="ChEBI" id="CHEBI:33019"/>
        <dbReference type="ChEBI" id="CHEBI:58045"/>
        <dbReference type="ChEBI" id="CHEBI:78442"/>
        <dbReference type="ChEBI" id="CHEBI:78528"/>
        <dbReference type="ChEBI" id="CHEBI:456215"/>
        <dbReference type="EC" id="6.1.1.5"/>
    </reaction>
</comment>
<dbReference type="GO" id="GO:0004822">
    <property type="term" value="F:isoleucine-tRNA ligase activity"/>
    <property type="evidence" value="ECO:0007669"/>
    <property type="project" value="UniProtKB-UniRule"/>
</dbReference>
<evidence type="ECO:0000256" key="11">
    <source>
        <dbReference type="ARBA" id="ARBA00022917"/>
    </source>
</evidence>
<dbReference type="InterPro" id="IPR013155">
    <property type="entry name" value="M/V/L/I-tRNA-synth_anticd-bd"/>
</dbReference>
<dbReference type="GO" id="GO:0000049">
    <property type="term" value="F:tRNA binding"/>
    <property type="evidence" value="ECO:0007669"/>
    <property type="project" value="InterPro"/>
</dbReference>
<dbReference type="CDD" id="cd07961">
    <property type="entry name" value="Anticodon_Ia_Ile_ABEc"/>
    <property type="match status" value="1"/>
</dbReference>
<dbReference type="InterPro" id="IPR033709">
    <property type="entry name" value="Anticodon_Ile_ABEc"/>
</dbReference>
<keyword evidence="9 15" id="KW-0862">Zinc</keyword>
<proteinExistence type="inferred from homology"/>
<dbReference type="PANTHER" id="PTHR42780:SF1">
    <property type="entry name" value="ISOLEUCINE--TRNA LIGASE, CYTOPLASMIC"/>
    <property type="match status" value="1"/>
</dbReference>
<feature type="short sequence motif" description="'HIGH' region" evidence="15">
    <location>
        <begin position="44"/>
        <end position="54"/>
    </location>
</feature>
<comment type="subunit">
    <text evidence="4 15">Monomer.</text>
</comment>
<sequence>MAVKSERAQREEKILQFWKERKIFEKSVEKDSPRGEFVFYDGPPFATGLPHYGSLLSSIIKDVIPRYKTMRGFRVRRRWGWDCHGLPIENMVEQELGIKNKKEIEEMGVAKFNAACRNSVLRFLDEWKHFIDRIGRFVDYDNSYKTMDNTYIESVWWALKNIYQKGLLYKGRKVLLYCPHCETPLAKAEVAMDHSYKDITEESVYTKFKAVGENNTYLLAWTTTPWTLPGNVALAVRDDIDYVKAEIGKESFILAESRLPILDREYKIIERFKGAELVGLRYEPLYEIPSVKNTGKKAWYVTSADFVTTDEGTGIVHTAVIYGENDYDLGLKLDLPMVPLLDSSANFNDQAPDFIRGQYFKKAEKAIKEDLEKRNSLFRREPHTHSYPHCHRCGTALLYNALSSWFINIQQVKKRMIKLNEKINWIPEHLKHGRFLNIVENAPDWTISRNRYWASPLPIWKDEDGKIYVVGSIDELKKMTRKSGNRYFLMRHGEAENNVKRIVSANNAPHHLTALGREQIWRAADKLLPEGIDLIVASPIARARETAELMMGVLKLDSGSIKFDERLREFDAGEFDGRSEDEIKAYFSKHNIFTEGVPGGENFIMTKRRLGEALQDLEKTHQGKNILVITHKICAWLLVAAASRLDNQGAEELSIYMENGEVITLDTPTLPHNENFELDLHRPYIDEVALISEDGKPLKRIPEVIDGWVESGSMPFAEHHYPFEDEKTFKKHFPADFIAEYIAQTRTWFYYMHAVATLLFDNVSFRNVVTTGTILAEDGSKMSKSKGNYTDPITNLDLFGADALRYYLMSSVVMQAEDIRFINDEVRQVHNQVLNIIWNSFKFYEIYADGEYSNTPHASTCVLDSWILSRLDELTEIVTRGMDAYDTVRATRPMKEFISDFSTWYIRRSRDRFKGDDQEDKAFAIVTTRYVLLQLSKLLAPIMPFVAEDIYQKIRKPGDRESVHLEDWPTAKRPSPLLSFFALKLGDKKIIEDMKETRRIVSLALEARSRANIKVRQPLNELRIRNKKLDGEFLILIADEINVKKVTVKKNLATEVELDTRVTPELEEEGRLRDAIRVIQDFRKEKGLEPKDKTRYEVPDDLKELFAKYAEDIKKATNIEF</sequence>
<dbReference type="SUPFAM" id="SSF53254">
    <property type="entry name" value="Phosphoglycerate mutase-like"/>
    <property type="match status" value="1"/>
</dbReference>
<dbReference type="InterPro" id="IPR029033">
    <property type="entry name" value="His_PPase_superfam"/>
</dbReference>
<dbReference type="InterPro" id="IPR013078">
    <property type="entry name" value="His_Pase_superF_clade-1"/>
</dbReference>
<keyword evidence="7 15" id="KW-0479">Metal-binding</keyword>
<evidence type="ECO:0000256" key="9">
    <source>
        <dbReference type="ARBA" id="ARBA00022833"/>
    </source>
</evidence>
<evidence type="ECO:0000313" key="18">
    <source>
        <dbReference type="EMBL" id="KKU21125.1"/>
    </source>
</evidence>
<evidence type="ECO:0000256" key="8">
    <source>
        <dbReference type="ARBA" id="ARBA00022741"/>
    </source>
</evidence>
<dbReference type="SUPFAM" id="SSF47323">
    <property type="entry name" value="Anticodon-binding domain of a subclass of class I aminoacyl-tRNA synthetases"/>
    <property type="match status" value="1"/>
</dbReference>
<dbReference type="Gene3D" id="3.40.50.620">
    <property type="entry name" value="HUPs"/>
    <property type="match status" value="3"/>
</dbReference>
<dbReference type="Gene3D" id="3.40.50.1240">
    <property type="entry name" value="Phosphoglycerate mutase-like"/>
    <property type="match status" value="1"/>
</dbReference>
<comment type="domain">
    <text evidence="15">IleRS has two distinct active sites: one for aminoacylation and one for editing. The misactivated valine is translocated from the active site to the editing site, which sterically excludes the correctly activated isoleucine. The single editing site contains two valyl binding pockets, one specific for each substrate (Val-AMP or Val-tRNA(Ile)).</text>
</comment>
<dbReference type="HAMAP" id="MF_02003">
    <property type="entry name" value="Ile_tRNA_synth_type2"/>
    <property type="match status" value="1"/>
</dbReference>
<name>A0A0G1RJN3_9BACT</name>
<keyword evidence="10 15" id="KW-0067">ATP-binding</keyword>
<evidence type="ECO:0000256" key="12">
    <source>
        <dbReference type="ARBA" id="ARBA00023146"/>
    </source>
</evidence>
<organism evidence="18 19">
    <name type="scientific">Candidatus Nomurabacteria bacterium GW2011_GWA1_46_11</name>
    <dbReference type="NCBI Taxonomy" id="1618732"/>
    <lineage>
        <taxon>Bacteria</taxon>
        <taxon>Candidatus Nomuraibacteriota</taxon>
    </lineage>
</organism>
<keyword evidence="8 15" id="KW-0547">Nucleotide-binding</keyword>
<keyword evidence="12 15" id="KW-0030">Aminoacyl-tRNA synthetase</keyword>
<dbReference type="EC" id="6.1.1.5" evidence="15"/>
<feature type="short sequence motif" description="'KMSKS' region" evidence="15">
    <location>
        <begin position="781"/>
        <end position="785"/>
    </location>
</feature>
<feature type="domain" description="Methionyl/Valyl/Leucyl/Isoleucyl-tRNA synthetase anticodon-binding" evidence="17">
    <location>
        <begin position="864"/>
        <end position="1020"/>
    </location>
</feature>
<dbReference type="PRINTS" id="PR00984">
    <property type="entry name" value="TRNASYNTHILE"/>
</dbReference>
<keyword evidence="11 15" id="KW-0648">Protein biosynthesis</keyword>
<comment type="function">
    <text evidence="13 15">Catalyzes the attachment of isoleucine to tRNA(Ile). As IleRS can inadvertently accommodate and process structurally similar amino acids such as valine, to avoid such errors it has two additional distinct tRNA(Ile)-dependent editing activities. One activity is designated as 'pretransfer' editing and involves the hydrolysis of activated Val-AMP. The other activity is designated 'posttransfer' editing and involves deacylation of mischarged Val-tRNA(Ile).</text>
</comment>
<dbReference type="SUPFAM" id="SSF50677">
    <property type="entry name" value="ValRS/IleRS/LeuRS editing domain"/>
    <property type="match status" value="1"/>
</dbReference>
<keyword evidence="5 15" id="KW-0963">Cytoplasm</keyword>
<feature type="binding site" evidence="15">
    <location>
        <position position="784"/>
    </location>
    <ligand>
        <name>ATP</name>
        <dbReference type="ChEBI" id="CHEBI:30616"/>
    </ligand>
</feature>
<evidence type="ECO:0000256" key="15">
    <source>
        <dbReference type="HAMAP-Rule" id="MF_02003"/>
    </source>
</evidence>
<dbReference type="Proteomes" id="UP000034107">
    <property type="component" value="Unassembled WGS sequence"/>
</dbReference>
<evidence type="ECO:0000256" key="13">
    <source>
        <dbReference type="ARBA" id="ARBA00025217"/>
    </source>
</evidence>
<gene>
    <name evidence="15" type="primary">ileS</name>
    <name evidence="18" type="ORF">UX31_C0021G0003</name>
</gene>
<dbReference type="Pfam" id="PF00133">
    <property type="entry name" value="tRNA-synt_1"/>
    <property type="match status" value="2"/>
</dbReference>
<comment type="cofactor">
    <cofactor evidence="1 15">
        <name>Zn(2+)</name>
        <dbReference type="ChEBI" id="CHEBI:29105"/>
    </cofactor>
</comment>
<dbReference type="AlphaFoldDB" id="A0A0G1RJN3"/>
<evidence type="ECO:0000259" key="16">
    <source>
        <dbReference type="Pfam" id="PF00133"/>
    </source>
</evidence>
<dbReference type="InterPro" id="IPR023586">
    <property type="entry name" value="Ile-tRNA-ligase_type2"/>
</dbReference>
<dbReference type="GO" id="GO:0008270">
    <property type="term" value="F:zinc ion binding"/>
    <property type="evidence" value="ECO:0007669"/>
    <property type="project" value="UniProtKB-UniRule"/>
</dbReference>
<dbReference type="SUPFAM" id="SSF52374">
    <property type="entry name" value="Nucleotidylyl transferase"/>
    <property type="match status" value="1"/>
</dbReference>
<dbReference type="GO" id="GO:0005737">
    <property type="term" value="C:cytoplasm"/>
    <property type="evidence" value="ECO:0007669"/>
    <property type="project" value="UniProtKB-SubCell"/>
</dbReference>
<dbReference type="InterPro" id="IPR002300">
    <property type="entry name" value="aa-tRNA-synth_Ia"/>
</dbReference>
<dbReference type="Pfam" id="PF08264">
    <property type="entry name" value="Anticodon_1"/>
    <property type="match status" value="1"/>
</dbReference>
<feature type="domain" description="Aminoacyl-tRNA synthetase class Ia" evidence="16">
    <location>
        <begin position="13"/>
        <end position="482"/>
    </location>
</feature>
<evidence type="ECO:0000256" key="1">
    <source>
        <dbReference type="ARBA" id="ARBA00001947"/>
    </source>
</evidence>
<dbReference type="SMART" id="SM00855">
    <property type="entry name" value="PGAM"/>
    <property type="match status" value="1"/>
</dbReference>
<dbReference type="InterPro" id="IPR002301">
    <property type="entry name" value="Ile-tRNA-ligase"/>
</dbReference>
<evidence type="ECO:0000256" key="6">
    <source>
        <dbReference type="ARBA" id="ARBA00022598"/>
    </source>
</evidence>
<dbReference type="GO" id="GO:0005524">
    <property type="term" value="F:ATP binding"/>
    <property type="evidence" value="ECO:0007669"/>
    <property type="project" value="UniProtKB-UniRule"/>
</dbReference>
<keyword evidence="6 15" id="KW-0436">Ligase</keyword>
<dbReference type="InterPro" id="IPR009080">
    <property type="entry name" value="tRNAsynth_Ia_anticodon-bd"/>
</dbReference>
<dbReference type="EMBL" id="LCLS01000021">
    <property type="protein sequence ID" value="KKU21125.1"/>
    <property type="molecule type" value="Genomic_DNA"/>
</dbReference>
<dbReference type="InterPro" id="IPR009008">
    <property type="entry name" value="Val/Leu/Ile-tRNA-synth_edit"/>
</dbReference>
<evidence type="ECO:0000259" key="17">
    <source>
        <dbReference type="Pfam" id="PF08264"/>
    </source>
</evidence>
<dbReference type="FunFam" id="3.40.50.620:FF:000063">
    <property type="entry name" value="Isoleucine--tRNA ligase"/>
    <property type="match status" value="1"/>
</dbReference>
<dbReference type="PATRIC" id="fig|1618732.3.peg.724"/>
<dbReference type="GO" id="GO:0002161">
    <property type="term" value="F:aminoacyl-tRNA deacylase activity"/>
    <property type="evidence" value="ECO:0007669"/>
    <property type="project" value="InterPro"/>
</dbReference>
<reference evidence="18 19" key="1">
    <citation type="journal article" date="2015" name="Nature">
        <title>rRNA introns, odd ribosomes, and small enigmatic genomes across a large radiation of phyla.</title>
        <authorList>
            <person name="Brown C.T."/>
            <person name="Hug L.A."/>
            <person name="Thomas B.C."/>
            <person name="Sharon I."/>
            <person name="Castelle C.J."/>
            <person name="Singh A."/>
            <person name="Wilkins M.J."/>
            <person name="Williams K.H."/>
            <person name="Banfield J.F."/>
        </authorList>
    </citation>
    <scope>NUCLEOTIDE SEQUENCE [LARGE SCALE GENOMIC DNA]</scope>
</reference>
<evidence type="ECO:0000256" key="3">
    <source>
        <dbReference type="ARBA" id="ARBA00007078"/>
    </source>
</evidence>
<evidence type="ECO:0000256" key="14">
    <source>
        <dbReference type="ARBA" id="ARBA00048359"/>
    </source>
</evidence>
<protein>
    <recommendedName>
        <fullName evidence="15">Isoleucine--tRNA ligase</fullName>
        <ecNumber evidence="15">6.1.1.5</ecNumber>
    </recommendedName>
    <alternativeName>
        <fullName evidence="15">Isoleucyl-tRNA synthetase</fullName>
        <shortName evidence="15">IleRS</shortName>
    </alternativeName>
</protein>
<dbReference type="Gene3D" id="3.90.740.10">
    <property type="entry name" value="Valyl/Leucyl/Isoleucyl-tRNA synthetase, editing domain"/>
    <property type="match status" value="1"/>
</dbReference>
<evidence type="ECO:0000256" key="7">
    <source>
        <dbReference type="ARBA" id="ARBA00022723"/>
    </source>
</evidence>
<dbReference type="Gene3D" id="1.10.730.10">
    <property type="entry name" value="Isoleucyl-tRNA Synthetase, Domain 1"/>
    <property type="match status" value="1"/>
</dbReference>
<dbReference type="InterPro" id="IPR014729">
    <property type="entry name" value="Rossmann-like_a/b/a_fold"/>
</dbReference>
<accession>A0A0G1RJN3</accession>
<dbReference type="Pfam" id="PF00300">
    <property type="entry name" value="His_Phos_1"/>
    <property type="match status" value="1"/>
</dbReference>
<dbReference type="CDD" id="cd07067">
    <property type="entry name" value="HP_PGM_like"/>
    <property type="match status" value="1"/>
</dbReference>
<dbReference type="GO" id="GO:0006428">
    <property type="term" value="P:isoleucyl-tRNA aminoacylation"/>
    <property type="evidence" value="ECO:0007669"/>
    <property type="project" value="UniProtKB-UniRule"/>
</dbReference>
<comment type="subcellular location">
    <subcellularLocation>
        <location evidence="2 15">Cytoplasm</location>
    </subcellularLocation>
</comment>
<dbReference type="Pfam" id="PF19302">
    <property type="entry name" value="DUF5915"/>
    <property type="match status" value="1"/>
</dbReference>
<evidence type="ECO:0000256" key="5">
    <source>
        <dbReference type="ARBA" id="ARBA00022490"/>
    </source>
</evidence>
<evidence type="ECO:0000313" key="19">
    <source>
        <dbReference type="Proteomes" id="UP000034107"/>
    </source>
</evidence>
<evidence type="ECO:0000256" key="2">
    <source>
        <dbReference type="ARBA" id="ARBA00004496"/>
    </source>
</evidence>
<comment type="caution">
    <text evidence="18">The sequence shown here is derived from an EMBL/GenBank/DDBJ whole genome shotgun (WGS) entry which is preliminary data.</text>
</comment>
<evidence type="ECO:0000256" key="10">
    <source>
        <dbReference type="ARBA" id="ARBA00022840"/>
    </source>
</evidence>
<feature type="domain" description="Aminoacyl-tRNA synthetase class Ia" evidence="16">
    <location>
        <begin position="680"/>
        <end position="819"/>
    </location>
</feature>